<dbReference type="Pfam" id="PF13385">
    <property type="entry name" value="Laminin_G_3"/>
    <property type="match status" value="1"/>
</dbReference>
<organism evidence="1">
    <name type="scientific">marine sediment metagenome</name>
    <dbReference type="NCBI Taxonomy" id="412755"/>
    <lineage>
        <taxon>unclassified sequences</taxon>
        <taxon>metagenomes</taxon>
        <taxon>ecological metagenomes</taxon>
    </lineage>
</organism>
<dbReference type="InterPro" id="IPR013320">
    <property type="entry name" value="ConA-like_dom_sf"/>
</dbReference>
<dbReference type="EMBL" id="LAZR01044815">
    <property type="protein sequence ID" value="KKL03728.1"/>
    <property type="molecule type" value="Genomic_DNA"/>
</dbReference>
<name>A0A0F9CV41_9ZZZZ</name>
<protein>
    <submittedName>
        <fullName evidence="1">Uncharacterized protein</fullName>
    </submittedName>
</protein>
<feature type="non-terminal residue" evidence="1">
    <location>
        <position position="1"/>
    </location>
</feature>
<sequence length="131" mass="13431">IIPQVSAAERTLWSIDDGTATDRLRLYLDAAENGNFETVNSGDTDGASDGAAVIAVDTVFKLAGTYTDDSVIGYVDGTASTEDTAAGIPVTDAATVSRFGDDSAAGTPFDGYLQKAKGYNVVKPAAFVAAL</sequence>
<accession>A0A0F9CV41</accession>
<comment type="caution">
    <text evidence="1">The sequence shown here is derived from an EMBL/GenBank/DDBJ whole genome shotgun (WGS) entry which is preliminary data.</text>
</comment>
<reference evidence="1" key="1">
    <citation type="journal article" date="2015" name="Nature">
        <title>Complex archaea that bridge the gap between prokaryotes and eukaryotes.</title>
        <authorList>
            <person name="Spang A."/>
            <person name="Saw J.H."/>
            <person name="Jorgensen S.L."/>
            <person name="Zaremba-Niedzwiedzka K."/>
            <person name="Martijn J."/>
            <person name="Lind A.E."/>
            <person name="van Eijk R."/>
            <person name="Schleper C."/>
            <person name="Guy L."/>
            <person name="Ettema T.J."/>
        </authorList>
    </citation>
    <scope>NUCLEOTIDE SEQUENCE</scope>
</reference>
<dbReference type="SUPFAM" id="SSF49899">
    <property type="entry name" value="Concanavalin A-like lectins/glucanases"/>
    <property type="match status" value="1"/>
</dbReference>
<gene>
    <name evidence="1" type="ORF">LCGC14_2623250</name>
</gene>
<proteinExistence type="predicted"/>
<dbReference type="AlphaFoldDB" id="A0A0F9CV41"/>
<dbReference type="Gene3D" id="2.60.120.200">
    <property type="match status" value="1"/>
</dbReference>
<evidence type="ECO:0000313" key="1">
    <source>
        <dbReference type="EMBL" id="KKL03728.1"/>
    </source>
</evidence>